<accession>A0A382VJT6</accession>
<dbReference type="CDD" id="cd00712">
    <property type="entry name" value="AsnB"/>
    <property type="match status" value="1"/>
</dbReference>
<dbReference type="InterPro" id="IPR051786">
    <property type="entry name" value="ASN_synthetase/amidase"/>
</dbReference>
<reference evidence="2" key="1">
    <citation type="submission" date="2018-05" db="EMBL/GenBank/DDBJ databases">
        <authorList>
            <person name="Lanie J.A."/>
            <person name="Ng W.-L."/>
            <person name="Kazmierczak K.M."/>
            <person name="Andrzejewski T.M."/>
            <person name="Davidsen T.M."/>
            <person name="Wayne K.J."/>
            <person name="Tettelin H."/>
            <person name="Glass J.I."/>
            <person name="Rusch D."/>
            <person name="Podicherti R."/>
            <person name="Tsui H.-C.T."/>
            <person name="Winkler M.E."/>
        </authorList>
    </citation>
    <scope>NUCLEOTIDE SEQUENCE</scope>
</reference>
<evidence type="ECO:0000259" key="1">
    <source>
        <dbReference type="PROSITE" id="PS51278"/>
    </source>
</evidence>
<protein>
    <recommendedName>
        <fullName evidence="1">Glutamine amidotransferase type-2 domain-containing protein</fullName>
    </recommendedName>
</protein>
<sequence length="119" mass="13557">MCGIAGIYNFELDPDSQGRIVNKMLNYMSHRGPDDSGIEIFDKCIIGQKRLSIIDLSVNARQPLTSYNRDVSVVINGEIYNYKDLRQELLDRGHQFKSDSDSEVVLHGFREWGSAIFSK</sequence>
<evidence type="ECO:0000313" key="2">
    <source>
        <dbReference type="EMBL" id="SVD46724.1"/>
    </source>
</evidence>
<feature type="non-terminal residue" evidence="2">
    <location>
        <position position="119"/>
    </location>
</feature>
<dbReference type="PROSITE" id="PS51278">
    <property type="entry name" value="GATASE_TYPE_2"/>
    <property type="match status" value="1"/>
</dbReference>
<dbReference type="InterPro" id="IPR029055">
    <property type="entry name" value="Ntn_hydrolases_N"/>
</dbReference>
<dbReference type="SUPFAM" id="SSF56235">
    <property type="entry name" value="N-terminal nucleophile aminohydrolases (Ntn hydrolases)"/>
    <property type="match status" value="1"/>
</dbReference>
<dbReference type="PANTHER" id="PTHR43284">
    <property type="entry name" value="ASPARAGINE SYNTHETASE (GLUTAMINE-HYDROLYZING)"/>
    <property type="match status" value="1"/>
</dbReference>
<dbReference type="EMBL" id="UINC01152507">
    <property type="protein sequence ID" value="SVD46724.1"/>
    <property type="molecule type" value="Genomic_DNA"/>
</dbReference>
<dbReference type="Gene3D" id="3.60.20.10">
    <property type="entry name" value="Glutamine Phosphoribosylpyrophosphate, subunit 1, domain 1"/>
    <property type="match status" value="1"/>
</dbReference>
<proteinExistence type="predicted"/>
<dbReference type="InterPro" id="IPR033738">
    <property type="entry name" value="AsnB_N"/>
</dbReference>
<feature type="domain" description="Glutamine amidotransferase type-2" evidence="1">
    <location>
        <begin position="2"/>
        <end position="119"/>
    </location>
</feature>
<name>A0A382VJT6_9ZZZZ</name>
<dbReference type="Pfam" id="PF13522">
    <property type="entry name" value="GATase_6"/>
    <property type="match status" value="1"/>
</dbReference>
<dbReference type="InterPro" id="IPR017932">
    <property type="entry name" value="GATase_2_dom"/>
</dbReference>
<dbReference type="PANTHER" id="PTHR43284:SF1">
    <property type="entry name" value="ASPARAGINE SYNTHETASE"/>
    <property type="match status" value="1"/>
</dbReference>
<gene>
    <name evidence="2" type="ORF">METZ01_LOCUS399578</name>
</gene>
<dbReference type="AlphaFoldDB" id="A0A382VJT6"/>
<organism evidence="2">
    <name type="scientific">marine metagenome</name>
    <dbReference type="NCBI Taxonomy" id="408172"/>
    <lineage>
        <taxon>unclassified sequences</taxon>
        <taxon>metagenomes</taxon>
        <taxon>ecological metagenomes</taxon>
    </lineage>
</organism>